<evidence type="ECO:0000313" key="5">
    <source>
        <dbReference type="Proteomes" id="UP001487740"/>
    </source>
</evidence>
<dbReference type="PANTHER" id="PTHR45903">
    <property type="entry name" value="GLUTAMATE-RICH WD REPEAT-CONTAINING PROTEIN 1"/>
    <property type="match status" value="1"/>
</dbReference>
<organism evidence="4 5">
    <name type="scientific">Scylla paramamosain</name>
    <name type="common">Mud crab</name>
    <dbReference type="NCBI Taxonomy" id="85552"/>
    <lineage>
        <taxon>Eukaryota</taxon>
        <taxon>Metazoa</taxon>
        <taxon>Ecdysozoa</taxon>
        <taxon>Arthropoda</taxon>
        <taxon>Crustacea</taxon>
        <taxon>Multicrustacea</taxon>
        <taxon>Malacostraca</taxon>
        <taxon>Eumalacostraca</taxon>
        <taxon>Eucarida</taxon>
        <taxon>Decapoda</taxon>
        <taxon>Pleocyemata</taxon>
        <taxon>Brachyura</taxon>
        <taxon>Eubrachyura</taxon>
        <taxon>Portunoidea</taxon>
        <taxon>Portunidae</taxon>
        <taxon>Portuninae</taxon>
        <taxon>Scylla</taxon>
    </lineage>
</organism>
<reference evidence="4 5" key="1">
    <citation type="submission" date="2023-03" db="EMBL/GenBank/DDBJ databases">
        <title>High-quality genome of Scylla paramamosain provides insights in environmental adaptation.</title>
        <authorList>
            <person name="Zhang L."/>
        </authorList>
    </citation>
    <scope>NUCLEOTIDE SEQUENCE [LARGE SCALE GENOMIC DNA]</scope>
    <source>
        <strain evidence="4">LZ_2023a</strain>
        <tissue evidence="4">Muscle</tissue>
    </source>
</reference>
<dbReference type="GO" id="GO:0005730">
    <property type="term" value="C:nucleolus"/>
    <property type="evidence" value="ECO:0007669"/>
    <property type="project" value="TreeGrafter"/>
</dbReference>
<dbReference type="InterPro" id="IPR015943">
    <property type="entry name" value="WD40/YVTN_repeat-like_dom_sf"/>
</dbReference>
<feature type="repeat" description="WD" evidence="3">
    <location>
        <begin position="67"/>
        <end position="109"/>
    </location>
</feature>
<name>A0AAW0SWC4_SCYPA</name>
<dbReference type="InterPro" id="IPR001680">
    <property type="entry name" value="WD40_rpt"/>
</dbReference>
<protein>
    <recommendedName>
        <fullName evidence="6">Glutamate-rich WD repeat-containing protein 1</fullName>
    </recommendedName>
</protein>
<dbReference type="PROSITE" id="PS00678">
    <property type="entry name" value="WD_REPEATS_1"/>
    <property type="match status" value="1"/>
</dbReference>
<dbReference type="Proteomes" id="UP001487740">
    <property type="component" value="Unassembled WGS sequence"/>
</dbReference>
<sequence length="153" mass="16889">MSIRVWDVRAAPNKACMITRTDAHTSDINVLHWNRCEPFLVSGGDDGCVRVWDLRNMQGGSGAVAELKHHSAPVSTVEWHPSEGSVLASGGEDDAILQWDLAVEREAAEEGEQLLFVHRGQQEVKELHWHPQIPGLLVSTAHSGFNIFKTISC</sequence>
<dbReference type="GO" id="GO:0042254">
    <property type="term" value="P:ribosome biogenesis"/>
    <property type="evidence" value="ECO:0007669"/>
    <property type="project" value="TreeGrafter"/>
</dbReference>
<dbReference type="InterPro" id="IPR051972">
    <property type="entry name" value="Glutamate-rich_WD_repeat"/>
</dbReference>
<gene>
    <name evidence="4" type="ORF">O3P69_019602</name>
</gene>
<feature type="repeat" description="WD" evidence="3">
    <location>
        <begin position="21"/>
        <end position="56"/>
    </location>
</feature>
<keyword evidence="2" id="KW-0677">Repeat</keyword>
<dbReference type="SMART" id="SM00320">
    <property type="entry name" value="WD40"/>
    <property type="match status" value="3"/>
</dbReference>
<dbReference type="EMBL" id="JARAKH010000043">
    <property type="protein sequence ID" value="KAK8379714.1"/>
    <property type="molecule type" value="Genomic_DNA"/>
</dbReference>
<dbReference type="SUPFAM" id="SSF50978">
    <property type="entry name" value="WD40 repeat-like"/>
    <property type="match status" value="1"/>
</dbReference>
<evidence type="ECO:0000256" key="1">
    <source>
        <dbReference type="ARBA" id="ARBA00022574"/>
    </source>
</evidence>
<keyword evidence="5" id="KW-1185">Reference proteome</keyword>
<dbReference type="PROSITE" id="PS50294">
    <property type="entry name" value="WD_REPEATS_REGION"/>
    <property type="match status" value="2"/>
</dbReference>
<evidence type="ECO:0000256" key="3">
    <source>
        <dbReference type="PROSITE-ProRule" id="PRU00221"/>
    </source>
</evidence>
<dbReference type="AlphaFoldDB" id="A0AAW0SWC4"/>
<evidence type="ECO:0000313" key="4">
    <source>
        <dbReference type="EMBL" id="KAK8379714.1"/>
    </source>
</evidence>
<keyword evidence="1 3" id="KW-0853">WD repeat</keyword>
<dbReference type="Gene3D" id="2.130.10.10">
    <property type="entry name" value="YVTN repeat-like/Quinoprotein amine dehydrogenase"/>
    <property type="match status" value="1"/>
</dbReference>
<evidence type="ECO:0008006" key="6">
    <source>
        <dbReference type="Google" id="ProtNLM"/>
    </source>
</evidence>
<proteinExistence type="predicted"/>
<dbReference type="PROSITE" id="PS50082">
    <property type="entry name" value="WD_REPEATS_2"/>
    <property type="match status" value="2"/>
</dbReference>
<comment type="caution">
    <text evidence="4">The sequence shown here is derived from an EMBL/GenBank/DDBJ whole genome shotgun (WGS) entry which is preliminary data.</text>
</comment>
<dbReference type="InterPro" id="IPR019775">
    <property type="entry name" value="WD40_repeat_CS"/>
</dbReference>
<dbReference type="PANTHER" id="PTHR45903:SF1">
    <property type="entry name" value="GLUTAMATE-RICH WD REPEAT-CONTAINING PROTEIN 1"/>
    <property type="match status" value="1"/>
</dbReference>
<dbReference type="InterPro" id="IPR036322">
    <property type="entry name" value="WD40_repeat_dom_sf"/>
</dbReference>
<dbReference type="Pfam" id="PF00400">
    <property type="entry name" value="WD40"/>
    <property type="match status" value="2"/>
</dbReference>
<accession>A0AAW0SWC4</accession>
<evidence type="ECO:0000256" key="2">
    <source>
        <dbReference type="ARBA" id="ARBA00022737"/>
    </source>
</evidence>